<dbReference type="EMBL" id="QZWG01000012">
    <property type="protein sequence ID" value="RZB75387.1"/>
    <property type="molecule type" value="Genomic_DNA"/>
</dbReference>
<keyword evidence="3" id="KW-1185">Reference proteome</keyword>
<protein>
    <submittedName>
        <fullName evidence="2">Uncharacterized protein</fullName>
    </submittedName>
</protein>
<dbReference type="EMBL" id="QZWG01000012">
    <property type="protein sequence ID" value="RZB75389.1"/>
    <property type="molecule type" value="Genomic_DNA"/>
</dbReference>
<evidence type="ECO:0000256" key="1">
    <source>
        <dbReference type="SAM" id="MobiDB-lite"/>
    </source>
</evidence>
<dbReference type="Gramene" id="XM_028337706.1">
    <property type="protein sequence ID" value="XP_028193507.1"/>
    <property type="gene ID" value="LOC114379121"/>
</dbReference>
<organism evidence="2 3">
    <name type="scientific">Glycine soja</name>
    <name type="common">Wild soybean</name>
    <dbReference type="NCBI Taxonomy" id="3848"/>
    <lineage>
        <taxon>Eukaryota</taxon>
        <taxon>Viridiplantae</taxon>
        <taxon>Streptophyta</taxon>
        <taxon>Embryophyta</taxon>
        <taxon>Tracheophyta</taxon>
        <taxon>Spermatophyta</taxon>
        <taxon>Magnoliopsida</taxon>
        <taxon>eudicotyledons</taxon>
        <taxon>Gunneridae</taxon>
        <taxon>Pentapetalae</taxon>
        <taxon>rosids</taxon>
        <taxon>fabids</taxon>
        <taxon>Fabales</taxon>
        <taxon>Fabaceae</taxon>
        <taxon>Papilionoideae</taxon>
        <taxon>50 kb inversion clade</taxon>
        <taxon>NPAAA clade</taxon>
        <taxon>indigoferoid/millettioid clade</taxon>
        <taxon>Phaseoleae</taxon>
        <taxon>Glycine</taxon>
        <taxon>Glycine subgen. Soja</taxon>
    </lineage>
</organism>
<name>A0A445HNN3_GLYSO</name>
<dbReference type="InterPro" id="IPR006502">
    <property type="entry name" value="PDDEXK-like"/>
</dbReference>
<proteinExistence type="predicted"/>
<dbReference type="PANTHER" id="PTHR31579:SF58">
    <property type="entry name" value="PLANT-SPECIFIC DOMAIN TIGR01615 FAMILY PROTEIN"/>
    <property type="match status" value="1"/>
</dbReference>
<evidence type="ECO:0000313" key="2">
    <source>
        <dbReference type="EMBL" id="RZB75388.1"/>
    </source>
</evidence>
<dbReference type="Gramene" id="XM_028337707.1">
    <property type="protein sequence ID" value="XP_028193508.1"/>
    <property type="gene ID" value="LOC114379121"/>
</dbReference>
<dbReference type="AlphaFoldDB" id="A0A445HNN3"/>
<feature type="region of interest" description="Disordered" evidence="1">
    <location>
        <begin position="26"/>
        <end position="48"/>
    </location>
</feature>
<sequence length="288" mass="32952">MDKEFSTIPVAGRSSDDVSFADTVFGFWDSSNSSNDRDDDDDDDDDDDETICTAENGKAFWEEQYQLLKAILCRTSSYETKVRQATKGVLRELNISEMLCICRRAEVAKSCRNCLLREVCDRLLNLGYNCAICKSKWRSSPEIPSGEHTYLEVRNNVSNTKRGAVKVVIELYFRAEFEMARANEEYNKLIKRLPEVFVGKSDRLRALVKIMCSASKKCMKEKKMHIGPWRKHKYMQAKWFSTCEMSTTESLPTIMNSAQQPKAKASMLTFDLLDNIIHGLHCTTVEVV</sequence>
<comment type="caution">
    <text evidence="2">The sequence shown here is derived from an EMBL/GenBank/DDBJ whole genome shotgun (WGS) entry which is preliminary data.</text>
</comment>
<gene>
    <name evidence="2" type="ORF">D0Y65_034020</name>
</gene>
<evidence type="ECO:0000313" key="3">
    <source>
        <dbReference type="Proteomes" id="UP000289340"/>
    </source>
</evidence>
<feature type="compositionally biased region" description="Acidic residues" evidence="1">
    <location>
        <begin position="37"/>
        <end position="48"/>
    </location>
</feature>
<accession>A0A445HNN3</accession>
<dbReference type="PANTHER" id="PTHR31579">
    <property type="entry name" value="OS03G0796600 PROTEIN"/>
    <property type="match status" value="1"/>
</dbReference>
<reference evidence="2 3" key="1">
    <citation type="submission" date="2018-09" db="EMBL/GenBank/DDBJ databases">
        <title>A high-quality reference genome of wild soybean provides a powerful tool to mine soybean genomes.</title>
        <authorList>
            <person name="Xie M."/>
            <person name="Chung C.Y.L."/>
            <person name="Li M.-W."/>
            <person name="Wong F.-L."/>
            <person name="Chan T.-F."/>
            <person name="Lam H.-M."/>
        </authorList>
    </citation>
    <scope>NUCLEOTIDE SEQUENCE [LARGE SCALE GENOMIC DNA]</scope>
    <source>
        <strain evidence="3">cv. W05</strain>
        <tissue evidence="2">Hypocotyl of etiolated seedlings</tissue>
    </source>
</reference>
<dbReference type="Proteomes" id="UP000289340">
    <property type="component" value="Chromosome 12"/>
</dbReference>
<dbReference type="EMBL" id="QZWG01000012">
    <property type="protein sequence ID" value="RZB75388.1"/>
    <property type="molecule type" value="Genomic_DNA"/>
</dbReference>
<dbReference type="Pfam" id="PF04720">
    <property type="entry name" value="PDDEXK_6"/>
    <property type="match status" value="1"/>
</dbReference>
<dbReference type="NCBIfam" id="TIGR01615">
    <property type="entry name" value="A_thal_3542"/>
    <property type="match status" value="1"/>
</dbReference>